<keyword evidence="3" id="KW-1185">Reference proteome</keyword>
<dbReference type="EMBL" id="JANPWB010000013">
    <property type="protein sequence ID" value="KAJ1102559.1"/>
    <property type="molecule type" value="Genomic_DNA"/>
</dbReference>
<dbReference type="Proteomes" id="UP001066276">
    <property type="component" value="Chromosome 9"/>
</dbReference>
<accession>A0AAV7MJ77</accession>
<proteinExistence type="predicted"/>
<reference evidence="2" key="1">
    <citation type="journal article" date="2022" name="bioRxiv">
        <title>Sequencing and chromosome-scale assembly of the giantPleurodeles waltlgenome.</title>
        <authorList>
            <person name="Brown T."/>
            <person name="Elewa A."/>
            <person name="Iarovenko S."/>
            <person name="Subramanian E."/>
            <person name="Araus A.J."/>
            <person name="Petzold A."/>
            <person name="Susuki M."/>
            <person name="Suzuki K.-i.T."/>
            <person name="Hayashi T."/>
            <person name="Toyoda A."/>
            <person name="Oliveira C."/>
            <person name="Osipova E."/>
            <person name="Leigh N.D."/>
            <person name="Simon A."/>
            <person name="Yun M.H."/>
        </authorList>
    </citation>
    <scope>NUCLEOTIDE SEQUENCE</scope>
    <source>
        <strain evidence="2">20211129_DDA</strain>
        <tissue evidence="2">Liver</tissue>
    </source>
</reference>
<name>A0AAV7MJ77_PLEWA</name>
<dbReference type="AlphaFoldDB" id="A0AAV7MJ77"/>
<feature type="region of interest" description="Disordered" evidence="1">
    <location>
        <begin position="22"/>
        <end position="50"/>
    </location>
</feature>
<gene>
    <name evidence="2" type="ORF">NDU88_000008</name>
</gene>
<evidence type="ECO:0000313" key="2">
    <source>
        <dbReference type="EMBL" id="KAJ1102559.1"/>
    </source>
</evidence>
<comment type="caution">
    <text evidence="2">The sequence shown here is derived from an EMBL/GenBank/DDBJ whole genome shotgun (WGS) entry which is preliminary data.</text>
</comment>
<evidence type="ECO:0000256" key="1">
    <source>
        <dbReference type="SAM" id="MobiDB-lite"/>
    </source>
</evidence>
<protein>
    <submittedName>
        <fullName evidence="2">Uncharacterized protein</fullName>
    </submittedName>
</protein>
<feature type="region of interest" description="Disordered" evidence="1">
    <location>
        <begin position="84"/>
        <end position="106"/>
    </location>
</feature>
<sequence length="106" mass="11782">MEGQWLQFIKVNSRLVRRCSVSTAAGGGARGPQGATEHRGVSSGSAAAPQEEERAWTCLHWFLLRFLDLNEDCGCFGNNQPLPDMYPVSAHQHPQRKETTQKRTVS</sequence>
<evidence type="ECO:0000313" key="3">
    <source>
        <dbReference type="Proteomes" id="UP001066276"/>
    </source>
</evidence>
<organism evidence="2 3">
    <name type="scientific">Pleurodeles waltl</name>
    <name type="common">Iberian ribbed newt</name>
    <dbReference type="NCBI Taxonomy" id="8319"/>
    <lineage>
        <taxon>Eukaryota</taxon>
        <taxon>Metazoa</taxon>
        <taxon>Chordata</taxon>
        <taxon>Craniata</taxon>
        <taxon>Vertebrata</taxon>
        <taxon>Euteleostomi</taxon>
        <taxon>Amphibia</taxon>
        <taxon>Batrachia</taxon>
        <taxon>Caudata</taxon>
        <taxon>Salamandroidea</taxon>
        <taxon>Salamandridae</taxon>
        <taxon>Pleurodelinae</taxon>
        <taxon>Pleurodeles</taxon>
    </lineage>
</organism>
<feature type="compositionally biased region" description="Basic and acidic residues" evidence="1">
    <location>
        <begin position="95"/>
        <end position="106"/>
    </location>
</feature>